<sequence length="364" mass="41303">MKMMKNDEKPVILVVDDTPLNLAIVSDLLRNIYKVKVAINGERALSVAMLDPPDLILLDVMMPVLDGYETCRRLKEDENLKDIPIIFLTAKNTVNDEEKGFSLGAVDYIFKPISPPILLARIKTHLMLKQARDFLIDKNIYLQAEIARRVSEINMIQEVSIAAMASLAETRDNETGGHIRRTQYYINELALDMRQHELLKDVLSIENIQLLVKSAPLHDIGKIGIPDYILLKPGKLTVEEFEIMKTHTTLGRNAIIRAEEMQEQPDTFLRFAKEIAYSHHEKWNGSGYPQGLAGEAIPISGRLMAVADVYDALISKRVYKEAMPHAAAVELIYKDMGTHFDPTVVESFLRIEKRFLEISDQYAD</sequence>
<dbReference type="PROSITE" id="PS51832">
    <property type="entry name" value="HD_GYP"/>
    <property type="match status" value="1"/>
</dbReference>
<dbReference type="Proteomes" id="UP000199662">
    <property type="component" value="Unassembled WGS sequence"/>
</dbReference>
<keyword evidence="1" id="KW-0597">Phosphoprotein</keyword>
<evidence type="ECO:0000256" key="1">
    <source>
        <dbReference type="PROSITE-ProRule" id="PRU00169"/>
    </source>
</evidence>
<evidence type="ECO:0000313" key="4">
    <source>
        <dbReference type="EMBL" id="SEJ09676.1"/>
    </source>
</evidence>
<gene>
    <name evidence="4" type="ORF">SAMN05660742_103147</name>
</gene>
<protein>
    <submittedName>
        <fullName evidence="4">Putative two-component system response regulator</fullName>
    </submittedName>
</protein>
<dbReference type="Pfam" id="PF13487">
    <property type="entry name" value="HD_5"/>
    <property type="match status" value="1"/>
</dbReference>
<dbReference type="InterPro" id="IPR037522">
    <property type="entry name" value="HD_GYP_dom"/>
</dbReference>
<dbReference type="STRING" id="84035.SAMN05660742_103147"/>
<name>A0A1H6W1C2_9FIRM</name>
<dbReference type="InterPro" id="IPR001789">
    <property type="entry name" value="Sig_transdc_resp-reg_receiver"/>
</dbReference>
<dbReference type="SUPFAM" id="SSF52172">
    <property type="entry name" value="CheY-like"/>
    <property type="match status" value="1"/>
</dbReference>
<dbReference type="SMART" id="SM00448">
    <property type="entry name" value="REC"/>
    <property type="match status" value="1"/>
</dbReference>
<reference evidence="4 5" key="1">
    <citation type="submission" date="2016-10" db="EMBL/GenBank/DDBJ databases">
        <authorList>
            <person name="de Groot N.N."/>
        </authorList>
    </citation>
    <scope>NUCLEOTIDE SEQUENCE [LARGE SCALE GENOMIC DNA]</scope>
    <source>
        <strain evidence="4 5">DSM 2179</strain>
    </source>
</reference>
<evidence type="ECO:0000259" key="3">
    <source>
        <dbReference type="PROSITE" id="PS51832"/>
    </source>
</evidence>
<dbReference type="Gene3D" id="1.10.3210.10">
    <property type="entry name" value="Hypothetical protein af1432"/>
    <property type="match status" value="1"/>
</dbReference>
<dbReference type="PANTHER" id="PTHR45228:SF5">
    <property type="entry name" value="CYCLIC DI-GMP PHOSPHODIESTERASE VC_1348-RELATED"/>
    <property type="match status" value="1"/>
</dbReference>
<accession>A0A1H6W1C2</accession>
<dbReference type="PANTHER" id="PTHR45228">
    <property type="entry name" value="CYCLIC DI-GMP PHOSPHODIESTERASE TM_0186-RELATED"/>
    <property type="match status" value="1"/>
</dbReference>
<keyword evidence="5" id="KW-1185">Reference proteome</keyword>
<dbReference type="SUPFAM" id="SSF109604">
    <property type="entry name" value="HD-domain/PDEase-like"/>
    <property type="match status" value="1"/>
</dbReference>
<organism evidence="4 5">
    <name type="scientific">Propionispira arboris</name>
    <dbReference type="NCBI Taxonomy" id="84035"/>
    <lineage>
        <taxon>Bacteria</taxon>
        <taxon>Bacillati</taxon>
        <taxon>Bacillota</taxon>
        <taxon>Negativicutes</taxon>
        <taxon>Selenomonadales</taxon>
        <taxon>Selenomonadaceae</taxon>
        <taxon>Propionispira</taxon>
    </lineage>
</organism>
<dbReference type="PROSITE" id="PS50110">
    <property type="entry name" value="RESPONSE_REGULATORY"/>
    <property type="match status" value="1"/>
</dbReference>
<dbReference type="InterPro" id="IPR003607">
    <property type="entry name" value="HD/PDEase_dom"/>
</dbReference>
<dbReference type="GO" id="GO:0000160">
    <property type="term" value="P:phosphorelay signal transduction system"/>
    <property type="evidence" value="ECO:0007669"/>
    <property type="project" value="InterPro"/>
</dbReference>
<dbReference type="SMART" id="SM00471">
    <property type="entry name" value="HDc"/>
    <property type="match status" value="1"/>
</dbReference>
<feature type="domain" description="HD-GYP" evidence="3">
    <location>
        <begin position="153"/>
        <end position="364"/>
    </location>
</feature>
<dbReference type="Pfam" id="PF00072">
    <property type="entry name" value="Response_reg"/>
    <property type="match status" value="1"/>
</dbReference>
<dbReference type="Gene3D" id="3.40.50.2300">
    <property type="match status" value="1"/>
</dbReference>
<feature type="domain" description="Response regulatory" evidence="2">
    <location>
        <begin position="11"/>
        <end position="126"/>
    </location>
</feature>
<feature type="modified residue" description="4-aspartylphosphate" evidence="1">
    <location>
        <position position="59"/>
    </location>
</feature>
<dbReference type="CDD" id="cd19920">
    <property type="entry name" value="REC_PA4781-like"/>
    <property type="match status" value="1"/>
</dbReference>
<dbReference type="EMBL" id="FNZK01000003">
    <property type="protein sequence ID" value="SEJ09676.1"/>
    <property type="molecule type" value="Genomic_DNA"/>
</dbReference>
<dbReference type="AlphaFoldDB" id="A0A1H6W1C2"/>
<dbReference type="CDD" id="cd00077">
    <property type="entry name" value="HDc"/>
    <property type="match status" value="1"/>
</dbReference>
<dbReference type="InterPro" id="IPR011006">
    <property type="entry name" value="CheY-like_superfamily"/>
</dbReference>
<proteinExistence type="predicted"/>
<dbReference type="InterPro" id="IPR052020">
    <property type="entry name" value="Cyclic_di-GMP/3'3'-cGAMP_PDE"/>
</dbReference>
<evidence type="ECO:0000259" key="2">
    <source>
        <dbReference type="PROSITE" id="PS50110"/>
    </source>
</evidence>
<evidence type="ECO:0000313" key="5">
    <source>
        <dbReference type="Proteomes" id="UP000199662"/>
    </source>
</evidence>